<dbReference type="Gene3D" id="1.50.10.10">
    <property type="match status" value="1"/>
</dbReference>
<keyword evidence="3" id="KW-1185">Reference proteome</keyword>
<dbReference type="InterPro" id="IPR012341">
    <property type="entry name" value="6hp_glycosidase-like_sf"/>
</dbReference>
<dbReference type="GO" id="GO:0031179">
    <property type="term" value="P:peptide modification"/>
    <property type="evidence" value="ECO:0007669"/>
    <property type="project" value="InterPro"/>
</dbReference>
<dbReference type="SMART" id="SM01260">
    <property type="entry name" value="LANC_like"/>
    <property type="match status" value="1"/>
</dbReference>
<name>A0A2S4KQU2_9HYPO</name>
<proteinExistence type="predicted"/>
<dbReference type="GO" id="GO:0005975">
    <property type="term" value="P:carbohydrate metabolic process"/>
    <property type="evidence" value="ECO:0007669"/>
    <property type="project" value="InterPro"/>
</dbReference>
<feature type="binding site" evidence="1">
    <location>
        <position position="318"/>
    </location>
    <ligand>
        <name>Zn(2+)</name>
        <dbReference type="ChEBI" id="CHEBI:29105"/>
    </ligand>
</feature>
<dbReference type="PRINTS" id="PR01950">
    <property type="entry name" value="LANCSUPER"/>
</dbReference>
<gene>
    <name evidence="2" type="ORF">TPAR_07248</name>
</gene>
<organism evidence="2 3">
    <name type="scientific">Tolypocladium paradoxum</name>
    <dbReference type="NCBI Taxonomy" id="94208"/>
    <lineage>
        <taxon>Eukaryota</taxon>
        <taxon>Fungi</taxon>
        <taxon>Dikarya</taxon>
        <taxon>Ascomycota</taxon>
        <taxon>Pezizomycotina</taxon>
        <taxon>Sordariomycetes</taxon>
        <taxon>Hypocreomycetidae</taxon>
        <taxon>Hypocreales</taxon>
        <taxon>Ophiocordycipitaceae</taxon>
        <taxon>Tolypocladium</taxon>
    </lineage>
</organism>
<comment type="caution">
    <text evidence="2">The sequence shown here is derived from an EMBL/GenBank/DDBJ whole genome shotgun (WGS) entry which is preliminary data.</text>
</comment>
<accession>A0A2S4KQU2</accession>
<dbReference type="OrthoDB" id="10257263at2759"/>
<dbReference type="Proteomes" id="UP000237481">
    <property type="component" value="Unassembled WGS sequence"/>
</dbReference>
<evidence type="ECO:0000313" key="3">
    <source>
        <dbReference type="Proteomes" id="UP000237481"/>
    </source>
</evidence>
<keyword evidence="1" id="KW-0479">Metal-binding</keyword>
<dbReference type="GO" id="GO:0046872">
    <property type="term" value="F:metal ion binding"/>
    <property type="evidence" value="ECO:0007669"/>
    <property type="project" value="UniProtKB-KW"/>
</dbReference>
<reference evidence="2 3" key="1">
    <citation type="submission" date="2018-01" db="EMBL/GenBank/DDBJ databases">
        <title>Harnessing the power of phylogenomics to disentangle the directionality and signatures of interkingdom host jumping in the parasitic fungal genus Tolypocladium.</title>
        <authorList>
            <person name="Quandt C.A."/>
            <person name="Patterson W."/>
            <person name="Spatafora J.W."/>
        </authorList>
    </citation>
    <scope>NUCLEOTIDE SEQUENCE [LARGE SCALE GENOMIC DNA]</scope>
    <source>
        <strain evidence="2 3">NRBC 100945</strain>
    </source>
</reference>
<evidence type="ECO:0000256" key="1">
    <source>
        <dbReference type="PIRSR" id="PIRSR607822-1"/>
    </source>
</evidence>
<dbReference type="PANTHER" id="PTHR12736:SF7">
    <property type="entry name" value="LANC-LIKE PROTEIN 3"/>
    <property type="match status" value="1"/>
</dbReference>
<dbReference type="Pfam" id="PF05147">
    <property type="entry name" value="LANC_like"/>
    <property type="match status" value="1"/>
</dbReference>
<dbReference type="EMBL" id="PKSG01000833">
    <property type="protein sequence ID" value="POR32550.1"/>
    <property type="molecule type" value="Genomic_DNA"/>
</dbReference>
<feature type="binding site" evidence="1">
    <location>
        <position position="270"/>
    </location>
    <ligand>
        <name>Zn(2+)</name>
        <dbReference type="ChEBI" id="CHEBI:29105"/>
    </ligand>
</feature>
<dbReference type="SUPFAM" id="SSF158745">
    <property type="entry name" value="LanC-like"/>
    <property type="match status" value="1"/>
</dbReference>
<protein>
    <submittedName>
        <fullName evidence="2">Uncharacterized protein</fullName>
    </submittedName>
</protein>
<dbReference type="GO" id="GO:0005886">
    <property type="term" value="C:plasma membrane"/>
    <property type="evidence" value="ECO:0007669"/>
    <property type="project" value="TreeGrafter"/>
</dbReference>
<dbReference type="PANTHER" id="PTHR12736">
    <property type="entry name" value="LANC-LIKE PROTEIN"/>
    <property type="match status" value="1"/>
</dbReference>
<dbReference type="InterPro" id="IPR007822">
    <property type="entry name" value="LANC-like"/>
</dbReference>
<keyword evidence="1" id="KW-0862">Zinc</keyword>
<dbReference type="AlphaFoldDB" id="A0A2S4KQU2"/>
<feature type="binding site" evidence="1">
    <location>
        <position position="319"/>
    </location>
    <ligand>
        <name>Zn(2+)</name>
        <dbReference type="ChEBI" id="CHEBI:29105"/>
    </ligand>
</feature>
<sequence>MHQPFIPNTMPAQTLTAAPADLLRSSLEEMLKTLPPRDKYKAAPDEDYDDVLGGLLFGPTGAAYLFLQMSARHPELRVRGHDSLYWASKYMEGDRGTPVVEDGRCGLAAEKLAFEAVRASISKERSDVLALLENMPRLLAPAPAGGKDAFPAEMIYGRAGALYMLRMVRHWVPGCADLLETPIRQLAQRILDTDDDGKGNWMWHGSRYFGAPHGDVGTITQIVLGVPSLAPKLAGKLEELLDLQTPEGNWLSTNRAQKSADGDPGRVQFCHGAPGFTYALQSLRPHYPHLQGRMDKAIEKGYGISWTNGLLKKEPSLCHGLFGNGLAFPKGPKREHFLALATPDAVANTRRQDPTLFKAHNYGNELSLLMGYWPSAAWAWSVYEEDEPRMILFNDV</sequence>
<dbReference type="CDD" id="cd04794">
    <property type="entry name" value="euk_LANCL"/>
    <property type="match status" value="1"/>
</dbReference>
<evidence type="ECO:0000313" key="2">
    <source>
        <dbReference type="EMBL" id="POR32550.1"/>
    </source>
</evidence>